<dbReference type="SUPFAM" id="SSF52317">
    <property type="entry name" value="Class I glutamine amidotransferase-like"/>
    <property type="match status" value="1"/>
</dbReference>
<dbReference type="InterPro" id="IPR017853">
    <property type="entry name" value="GH"/>
</dbReference>
<dbReference type="Proteomes" id="UP000240883">
    <property type="component" value="Unassembled WGS sequence"/>
</dbReference>
<dbReference type="Pfam" id="PF14871">
    <property type="entry name" value="GHL6"/>
    <property type="match status" value="1"/>
</dbReference>
<dbReference type="Gene3D" id="3.40.50.880">
    <property type="match status" value="1"/>
</dbReference>
<reference evidence="3 4" key="1">
    <citation type="journal article" date="2018" name="Front. Microbiol.">
        <title>Genome-Wide Analysis of Corynespora cassiicola Leaf Fall Disease Putative Effectors.</title>
        <authorList>
            <person name="Lopez D."/>
            <person name="Ribeiro S."/>
            <person name="Label P."/>
            <person name="Fumanal B."/>
            <person name="Venisse J.S."/>
            <person name="Kohler A."/>
            <person name="de Oliveira R.R."/>
            <person name="Labutti K."/>
            <person name="Lipzen A."/>
            <person name="Lail K."/>
            <person name="Bauer D."/>
            <person name="Ohm R.A."/>
            <person name="Barry K.W."/>
            <person name="Spatafora J."/>
            <person name="Grigoriev I.V."/>
            <person name="Martin F.M."/>
            <person name="Pujade-Renaud V."/>
        </authorList>
    </citation>
    <scope>NUCLEOTIDE SEQUENCE [LARGE SCALE GENOMIC DNA]</scope>
    <source>
        <strain evidence="3 4">Philippines</strain>
    </source>
</reference>
<dbReference type="InterPro" id="IPR013738">
    <property type="entry name" value="Beta_galactosidase_Trimer"/>
</dbReference>
<dbReference type="InterPro" id="IPR029062">
    <property type="entry name" value="Class_I_gatase-like"/>
</dbReference>
<gene>
    <name evidence="3" type="ORF">BS50DRAFT_553126</name>
</gene>
<dbReference type="Gene3D" id="3.20.20.80">
    <property type="entry name" value="Glycosidases"/>
    <property type="match status" value="1"/>
</dbReference>
<dbReference type="EMBL" id="KZ678135">
    <property type="protein sequence ID" value="PSN67208.1"/>
    <property type="molecule type" value="Genomic_DNA"/>
</dbReference>
<protein>
    <recommendedName>
        <fullName evidence="2">Beta-galactosidase trimerisation domain-containing protein</fullName>
    </recommendedName>
</protein>
<dbReference type="SUPFAM" id="SSF51445">
    <property type="entry name" value="(Trans)glycosidases"/>
    <property type="match status" value="1"/>
</dbReference>
<evidence type="ECO:0000313" key="4">
    <source>
        <dbReference type="Proteomes" id="UP000240883"/>
    </source>
</evidence>
<keyword evidence="4" id="KW-1185">Reference proteome</keyword>
<dbReference type="InterPro" id="IPR028212">
    <property type="entry name" value="GHL6"/>
</dbReference>
<organism evidence="3 4">
    <name type="scientific">Corynespora cassiicola Philippines</name>
    <dbReference type="NCBI Taxonomy" id="1448308"/>
    <lineage>
        <taxon>Eukaryota</taxon>
        <taxon>Fungi</taxon>
        <taxon>Dikarya</taxon>
        <taxon>Ascomycota</taxon>
        <taxon>Pezizomycotina</taxon>
        <taxon>Dothideomycetes</taxon>
        <taxon>Pleosporomycetidae</taxon>
        <taxon>Pleosporales</taxon>
        <taxon>Corynesporascaceae</taxon>
        <taxon>Corynespora</taxon>
    </lineage>
</organism>
<dbReference type="CDD" id="cd03143">
    <property type="entry name" value="A4_beta-galactosidase_middle_domain"/>
    <property type="match status" value="1"/>
</dbReference>
<name>A0A2T2NQ59_CORCC</name>
<feature type="domain" description="Beta-galactosidase trimerisation" evidence="2">
    <location>
        <begin position="422"/>
        <end position="471"/>
    </location>
</feature>
<evidence type="ECO:0000256" key="1">
    <source>
        <dbReference type="SAM" id="MobiDB-lite"/>
    </source>
</evidence>
<evidence type="ECO:0000259" key="2">
    <source>
        <dbReference type="Pfam" id="PF08532"/>
    </source>
</evidence>
<dbReference type="GO" id="GO:0005975">
    <property type="term" value="P:carbohydrate metabolic process"/>
    <property type="evidence" value="ECO:0007669"/>
    <property type="project" value="InterPro"/>
</dbReference>
<sequence>MGDVTPADQIASPEVLSQNEHGISKGQWWREPFGMLQTNLREIDIDMDVDRVADYIVAHGARAWLIGVGGIQAQYPTQLSFHSKNPSLSQRKSGDLIADAVHAAHSRGLRLLARMDFSKITAQAAAEHPDWCYMSPKGDLQQHTGDLISVCPSGSYYQERMFEILNEVCQRYPLDGFFINWTTMNEEDYYKKYHGVCHCSNCKARWMEYSNGLPLPSSPSDPEYATWLRFSRDLIDDITARVRAFVAARLPDAGLILGKTADIMFHEGNNAVGRELWHHNTSEVLSTWISYRPDVPALTNSTTFLDMPYRMASEEPDHFAQYFLQCISRGGNPSTYMMGVPGKIPYLCMDIAGEIMRFHKNWDSIYNGMRPCAKTALVRPDRACTTVPQFQDSLSEFRGLYSCMQEVHTLFDVIAQEHLKGISENGGLERYSVLILPNIGTLERGVVGALNSWVANGGHLIATGNSGVEDNGVVQLEALPSKHQRAVVSKPELLYSSYVAPPQPERNIHTYTGPIIPIVGTYNLYSWKANTEGKWVVLARAPFAPPEKAYGNLQVDQCAFCVGTYHRGKGVVIPFTIGRGYREVGLRAFRDLFAKVLQEEGEPKEVVSVNVAEQVEVTMNRNGNKLILHLINMSGAHRQNFGSHIPIAGGSIEVSSSVISSHALVCDENLEINGRILNLPTIDRFEVVVLETTENPA</sequence>
<feature type="region of interest" description="Disordered" evidence="1">
    <location>
        <begin position="1"/>
        <end position="21"/>
    </location>
</feature>
<dbReference type="Pfam" id="PF08532">
    <property type="entry name" value="Glyco_hydro_42M"/>
    <property type="match status" value="1"/>
</dbReference>
<dbReference type="AlphaFoldDB" id="A0A2T2NQ59"/>
<proteinExistence type="predicted"/>
<accession>A0A2T2NQ59</accession>
<dbReference type="GO" id="GO:0004565">
    <property type="term" value="F:beta-galactosidase activity"/>
    <property type="evidence" value="ECO:0007669"/>
    <property type="project" value="InterPro"/>
</dbReference>
<evidence type="ECO:0000313" key="3">
    <source>
        <dbReference type="EMBL" id="PSN67208.1"/>
    </source>
</evidence>
<dbReference type="OrthoDB" id="3337653at2759"/>